<gene>
    <name evidence="4" type="ORF">EV383_2027</name>
</gene>
<dbReference type="Pfam" id="PF11992">
    <property type="entry name" value="TgpA_N"/>
    <property type="match status" value="1"/>
</dbReference>
<dbReference type="GO" id="GO:0006508">
    <property type="term" value="P:proteolysis"/>
    <property type="evidence" value="ECO:0007669"/>
    <property type="project" value="UniProtKB-KW"/>
</dbReference>
<evidence type="ECO:0000313" key="4">
    <source>
        <dbReference type="EMBL" id="RZT85163.1"/>
    </source>
</evidence>
<feature type="transmembrane region" description="Helical" evidence="2">
    <location>
        <begin position="54"/>
        <end position="73"/>
    </location>
</feature>
<dbReference type="Proteomes" id="UP000291591">
    <property type="component" value="Unassembled WGS sequence"/>
</dbReference>
<keyword evidence="2" id="KW-0472">Membrane</keyword>
<keyword evidence="5" id="KW-1185">Reference proteome</keyword>
<feature type="region of interest" description="Disordered" evidence="1">
    <location>
        <begin position="732"/>
        <end position="758"/>
    </location>
</feature>
<dbReference type="PANTHER" id="PTHR42736">
    <property type="entry name" value="PROTEIN-GLUTAMINE GAMMA-GLUTAMYLTRANSFERASE"/>
    <property type="match status" value="1"/>
</dbReference>
<sequence length="758" mass="77191">MSAPAPPRPRTEERGAPDRDPRALLRSLLAPLGVAVAVLLAGAAVGTAVQGAAWFGHAVLSVVVVVVVGVALLRTRSWLVAPGQLVALLLLVTALFTENGLLGLVPGPAAFGELGTLLAGAGEQINSGIPPVPASPEILLLVTLAFGVLAIAVFGLAVTVGAPAAAGVPLLCVFAVPTALDDQLLPWWSMAAAAAGFGILLVARGDRLRQAPGGVAIAALAVVGALLLGTAATAVGTAGRFESGTDGAGSDGAIGLNPFTSLRGQLTRSEPRDLFRVSGLEQPVYMRALTLQRYVPQSGWQAGRPLPGVPLAGPLPPSTSGPARDATAQVANLGFEDYWLPVFGDPTSIVGPSETDWSYDAAGGIAYSNSPLQEDGWTQRMRLPDPSAGALRAATGGSGVDPAYLDTDGVDPRVTAISRQVTAAASTPFDRAMALNEYFSGPGSRFRYSLQTAPGGGGDALVDFLTRGRTGYCEQFASAMAVMLRAVDVPARVAVGFTAGTAGPDGRTVTTNDAHAWVEAWFPGYGWQTFDPTPLADGRTVEPQYVQQARAEAGGAPAPDDPAAAVPPPPAAQQPAPPTPEAAPTPEPAPEDGDPAATGGGSVLPTVLTVLAVLVALAVLGALPFLLRRRQQQRRTGLARAGGEGAAAAAWAEVLAVSRDHGVAPRPGDTVRTTAERIGDAHDLGEPARRSLSELSDRVEAAWYGGMLPEPGALDPLVAEVSAGITAAGTPLTARLLPPSVLPAPRPGPDTEPADSTP</sequence>
<evidence type="ECO:0000313" key="5">
    <source>
        <dbReference type="Proteomes" id="UP000291591"/>
    </source>
</evidence>
<organism evidence="4 5">
    <name type="scientific">Pseudonocardia sediminis</name>
    <dbReference type="NCBI Taxonomy" id="1397368"/>
    <lineage>
        <taxon>Bacteria</taxon>
        <taxon>Bacillati</taxon>
        <taxon>Actinomycetota</taxon>
        <taxon>Actinomycetes</taxon>
        <taxon>Pseudonocardiales</taxon>
        <taxon>Pseudonocardiaceae</taxon>
        <taxon>Pseudonocardia</taxon>
    </lineage>
</organism>
<dbReference type="Gene3D" id="3.10.620.30">
    <property type="match status" value="1"/>
</dbReference>
<dbReference type="AlphaFoldDB" id="A0A4Q7UY67"/>
<feature type="transmembrane region" description="Helical" evidence="2">
    <location>
        <begin position="28"/>
        <end position="48"/>
    </location>
</feature>
<dbReference type="InterPro" id="IPR025403">
    <property type="entry name" value="TgpA-like_C"/>
</dbReference>
<dbReference type="RefSeq" id="WP_130289666.1">
    <property type="nucleotide sequence ID" value="NZ_SHKL01000001.1"/>
</dbReference>
<dbReference type="Pfam" id="PF01841">
    <property type="entry name" value="Transglut_core"/>
    <property type="match status" value="1"/>
</dbReference>
<feature type="transmembrane region" description="Helical" evidence="2">
    <location>
        <begin position="186"/>
        <end position="203"/>
    </location>
</feature>
<feature type="transmembrane region" description="Helical" evidence="2">
    <location>
        <begin position="215"/>
        <end position="235"/>
    </location>
</feature>
<dbReference type="GO" id="GO:0008233">
    <property type="term" value="F:peptidase activity"/>
    <property type="evidence" value="ECO:0007669"/>
    <property type="project" value="UniProtKB-KW"/>
</dbReference>
<dbReference type="InterPro" id="IPR052901">
    <property type="entry name" value="Bact_TGase-like"/>
</dbReference>
<feature type="transmembrane region" description="Helical" evidence="2">
    <location>
        <begin position="164"/>
        <end position="180"/>
    </location>
</feature>
<evidence type="ECO:0000256" key="1">
    <source>
        <dbReference type="SAM" id="MobiDB-lite"/>
    </source>
</evidence>
<dbReference type="EMBL" id="SHKL01000001">
    <property type="protein sequence ID" value="RZT85163.1"/>
    <property type="molecule type" value="Genomic_DNA"/>
</dbReference>
<dbReference type="SUPFAM" id="SSF54001">
    <property type="entry name" value="Cysteine proteinases"/>
    <property type="match status" value="1"/>
</dbReference>
<feature type="transmembrane region" description="Helical" evidence="2">
    <location>
        <begin position="138"/>
        <end position="157"/>
    </location>
</feature>
<accession>A0A4Q7UY67</accession>
<keyword evidence="2" id="KW-1133">Transmembrane helix</keyword>
<feature type="compositionally biased region" description="Pro residues" evidence="1">
    <location>
        <begin position="740"/>
        <end position="750"/>
    </location>
</feature>
<proteinExistence type="predicted"/>
<evidence type="ECO:0000259" key="3">
    <source>
        <dbReference type="SMART" id="SM00460"/>
    </source>
</evidence>
<dbReference type="Pfam" id="PF13559">
    <property type="entry name" value="DUF4129"/>
    <property type="match status" value="1"/>
</dbReference>
<dbReference type="PANTHER" id="PTHR42736:SF1">
    <property type="entry name" value="PROTEIN-GLUTAMINE GAMMA-GLUTAMYLTRANSFERASE"/>
    <property type="match status" value="1"/>
</dbReference>
<feature type="compositionally biased region" description="Low complexity" evidence="1">
    <location>
        <begin position="549"/>
        <end position="564"/>
    </location>
</feature>
<name>A0A4Q7UY67_PSEST</name>
<feature type="region of interest" description="Disordered" evidence="1">
    <location>
        <begin position="549"/>
        <end position="600"/>
    </location>
</feature>
<dbReference type="InterPro" id="IPR002931">
    <property type="entry name" value="Transglutaminase-like"/>
</dbReference>
<dbReference type="InterPro" id="IPR038765">
    <property type="entry name" value="Papain-like_cys_pep_sf"/>
</dbReference>
<feature type="domain" description="Transglutaminase-like" evidence="3">
    <location>
        <begin position="465"/>
        <end position="534"/>
    </location>
</feature>
<keyword evidence="4" id="KW-0378">Hydrolase</keyword>
<feature type="transmembrane region" description="Helical" evidence="2">
    <location>
        <begin position="85"/>
        <end position="105"/>
    </location>
</feature>
<dbReference type="OrthoDB" id="9804023at2"/>
<dbReference type="SMART" id="SM00460">
    <property type="entry name" value="TGc"/>
    <property type="match status" value="1"/>
</dbReference>
<protein>
    <submittedName>
        <fullName evidence="4">Transglutaminase-like putative cysteine protease</fullName>
    </submittedName>
</protein>
<feature type="transmembrane region" description="Helical" evidence="2">
    <location>
        <begin position="603"/>
        <end position="627"/>
    </location>
</feature>
<keyword evidence="4" id="KW-0645">Protease</keyword>
<reference evidence="4 5" key="1">
    <citation type="submission" date="2019-02" db="EMBL/GenBank/DDBJ databases">
        <title>Sequencing the genomes of 1000 actinobacteria strains.</title>
        <authorList>
            <person name="Klenk H.-P."/>
        </authorList>
    </citation>
    <scope>NUCLEOTIDE SEQUENCE [LARGE SCALE GENOMIC DNA]</scope>
    <source>
        <strain evidence="4 5">DSM 45779</strain>
    </source>
</reference>
<comment type="caution">
    <text evidence="4">The sequence shown here is derived from an EMBL/GenBank/DDBJ whole genome shotgun (WGS) entry which is preliminary data.</text>
</comment>
<evidence type="ECO:0000256" key="2">
    <source>
        <dbReference type="SAM" id="Phobius"/>
    </source>
</evidence>
<keyword evidence="2" id="KW-0812">Transmembrane</keyword>
<feature type="compositionally biased region" description="Pro residues" evidence="1">
    <location>
        <begin position="565"/>
        <end position="588"/>
    </location>
</feature>
<dbReference type="InterPro" id="IPR021878">
    <property type="entry name" value="TgpA_N"/>
</dbReference>